<sequence>MNKNSIKLLQNWLNNYETIILHRHVRPDPDALGSQLAFKTLLKKMYPNKKVLAAGEMVDNLAFIGAMDDIEDADYENALVVVLDTANGPRIDDQRYSMGDKIVKIDHHPPVDQYGDINIVETQSSSTSEMIAELIIDFGYGQDYLNNDIAKCLYIGIVGDTGRFLFNNTSVRTMEIAGLLREYDFDHTAMINQMQQRSLKSIHFQGYVLQNFNYEDHVGSIFITLETLAQFDISANDASLFVNSMSDVEGIQAWVFAVDEGDQIRARIRSKRVSINELAARYNGGGHPMASGATVYSEQELNQLIAELKSIVN</sequence>
<dbReference type="Pfam" id="PF02272">
    <property type="entry name" value="DHHA1"/>
    <property type="match status" value="1"/>
</dbReference>
<organism evidence="3 4">
    <name type="scientific">Macrococcus hajekii</name>
    <dbReference type="NCBI Taxonomy" id="198482"/>
    <lineage>
        <taxon>Bacteria</taxon>
        <taxon>Bacillati</taxon>
        <taxon>Bacillota</taxon>
        <taxon>Bacilli</taxon>
        <taxon>Bacillales</taxon>
        <taxon>Staphylococcaceae</taxon>
        <taxon>Macrococcus</taxon>
    </lineage>
</organism>
<dbReference type="PANTHER" id="PTHR47618:SF1">
    <property type="entry name" value="BIFUNCTIONAL OLIGORIBONUCLEASE AND PAP PHOSPHATASE NRNA"/>
    <property type="match status" value="1"/>
</dbReference>
<keyword evidence="4" id="KW-1185">Reference proteome</keyword>
<dbReference type="RefSeq" id="WP_133428791.1">
    <property type="nucleotide sequence ID" value="NZ_BMCC01000002.1"/>
</dbReference>
<dbReference type="InterPro" id="IPR001667">
    <property type="entry name" value="DDH_dom"/>
</dbReference>
<dbReference type="AlphaFoldDB" id="A0A4R6BM35"/>
<dbReference type="PANTHER" id="PTHR47618">
    <property type="entry name" value="BIFUNCTIONAL OLIGORIBONUCLEASE AND PAP PHOSPHATASE NRNA"/>
    <property type="match status" value="1"/>
</dbReference>
<dbReference type="OrthoDB" id="9803668at2"/>
<dbReference type="Proteomes" id="UP000295328">
    <property type="component" value="Unassembled WGS sequence"/>
</dbReference>
<dbReference type="GO" id="GO:0003676">
    <property type="term" value="F:nucleic acid binding"/>
    <property type="evidence" value="ECO:0007669"/>
    <property type="project" value="InterPro"/>
</dbReference>
<name>A0A4R6BM35_9STAP</name>
<dbReference type="InterPro" id="IPR051319">
    <property type="entry name" value="Oligoribo/pAp-PDE_c-di-AMP_PDE"/>
</dbReference>
<dbReference type="SUPFAM" id="SSF64182">
    <property type="entry name" value="DHH phosphoesterases"/>
    <property type="match status" value="1"/>
</dbReference>
<dbReference type="Gene3D" id="3.90.1640.10">
    <property type="entry name" value="inorganic pyrophosphatase (n-terminal core)"/>
    <property type="match status" value="1"/>
</dbReference>
<evidence type="ECO:0000313" key="4">
    <source>
        <dbReference type="Proteomes" id="UP000295328"/>
    </source>
</evidence>
<comment type="caution">
    <text evidence="3">The sequence shown here is derived from an EMBL/GenBank/DDBJ whole genome shotgun (WGS) entry which is preliminary data.</text>
</comment>
<evidence type="ECO:0000313" key="3">
    <source>
        <dbReference type="EMBL" id="TDM02702.1"/>
    </source>
</evidence>
<dbReference type="EMBL" id="SCWE01000001">
    <property type="protein sequence ID" value="TDM02702.1"/>
    <property type="molecule type" value="Genomic_DNA"/>
</dbReference>
<evidence type="ECO:0000259" key="2">
    <source>
        <dbReference type="Pfam" id="PF02272"/>
    </source>
</evidence>
<dbReference type="InterPro" id="IPR003156">
    <property type="entry name" value="DHHA1_dom"/>
</dbReference>
<evidence type="ECO:0000259" key="1">
    <source>
        <dbReference type="Pfam" id="PF01368"/>
    </source>
</evidence>
<dbReference type="InterPro" id="IPR038763">
    <property type="entry name" value="DHH_sf"/>
</dbReference>
<dbReference type="Pfam" id="PF01368">
    <property type="entry name" value="DHH"/>
    <property type="match status" value="1"/>
</dbReference>
<proteinExistence type="predicted"/>
<reference evidence="3 4" key="1">
    <citation type="submission" date="2019-01" db="EMBL/GenBank/DDBJ databases">
        <title>Draft genome sequences of the type strains of six Macrococcus species.</title>
        <authorList>
            <person name="Mazhar S."/>
            <person name="Altermann E."/>
            <person name="Hill C."/>
            <person name="Mcauliffe O."/>
        </authorList>
    </citation>
    <scope>NUCLEOTIDE SEQUENCE [LARGE SCALE GENOMIC DNA]</scope>
    <source>
        <strain evidence="3 4">CCM4809</strain>
    </source>
</reference>
<feature type="domain" description="DHHA1" evidence="2">
    <location>
        <begin position="230"/>
        <end position="312"/>
    </location>
</feature>
<protein>
    <submittedName>
        <fullName evidence="3">Bifunctional oligoribonuclease/PAP phosphatase NrnA</fullName>
    </submittedName>
</protein>
<feature type="domain" description="DDH" evidence="1">
    <location>
        <begin position="19"/>
        <end position="157"/>
    </location>
</feature>
<dbReference type="Gene3D" id="3.10.310.30">
    <property type="match status" value="1"/>
</dbReference>
<gene>
    <name evidence="3" type="ORF">ERX37_01025</name>
</gene>
<accession>A0A4R6BM35</accession>